<proteinExistence type="predicted"/>
<gene>
    <name evidence="2" type="ORF">DFH08DRAFT_824998</name>
</gene>
<organism evidence="2 3">
    <name type="scientific">Mycena albidolilacea</name>
    <dbReference type="NCBI Taxonomy" id="1033008"/>
    <lineage>
        <taxon>Eukaryota</taxon>
        <taxon>Fungi</taxon>
        <taxon>Dikarya</taxon>
        <taxon>Basidiomycota</taxon>
        <taxon>Agaricomycotina</taxon>
        <taxon>Agaricomycetes</taxon>
        <taxon>Agaricomycetidae</taxon>
        <taxon>Agaricales</taxon>
        <taxon>Marasmiineae</taxon>
        <taxon>Mycenaceae</taxon>
        <taxon>Mycena</taxon>
    </lineage>
</organism>
<reference evidence="2" key="1">
    <citation type="submission" date="2023-03" db="EMBL/GenBank/DDBJ databases">
        <title>Massive genome expansion in bonnet fungi (Mycena s.s.) driven by repeated elements and novel gene families across ecological guilds.</title>
        <authorList>
            <consortium name="Lawrence Berkeley National Laboratory"/>
            <person name="Harder C.B."/>
            <person name="Miyauchi S."/>
            <person name="Viragh M."/>
            <person name="Kuo A."/>
            <person name="Thoen E."/>
            <person name="Andreopoulos B."/>
            <person name="Lu D."/>
            <person name="Skrede I."/>
            <person name="Drula E."/>
            <person name="Henrissat B."/>
            <person name="Morin E."/>
            <person name="Kohler A."/>
            <person name="Barry K."/>
            <person name="LaButti K."/>
            <person name="Morin E."/>
            <person name="Salamov A."/>
            <person name="Lipzen A."/>
            <person name="Mereny Z."/>
            <person name="Hegedus B."/>
            <person name="Baldrian P."/>
            <person name="Stursova M."/>
            <person name="Weitz H."/>
            <person name="Taylor A."/>
            <person name="Grigoriev I.V."/>
            <person name="Nagy L.G."/>
            <person name="Martin F."/>
            <person name="Kauserud H."/>
        </authorList>
    </citation>
    <scope>NUCLEOTIDE SEQUENCE</scope>
    <source>
        <strain evidence="2">CBHHK002</strain>
    </source>
</reference>
<name>A0AAD6Z3F3_9AGAR</name>
<feature type="region of interest" description="Disordered" evidence="1">
    <location>
        <begin position="131"/>
        <end position="164"/>
    </location>
</feature>
<accession>A0AAD6Z3F3</accession>
<dbReference type="EMBL" id="JARIHO010000096">
    <property type="protein sequence ID" value="KAJ7305499.1"/>
    <property type="molecule type" value="Genomic_DNA"/>
</dbReference>
<evidence type="ECO:0000313" key="3">
    <source>
        <dbReference type="Proteomes" id="UP001218218"/>
    </source>
</evidence>
<evidence type="ECO:0000313" key="2">
    <source>
        <dbReference type="EMBL" id="KAJ7305499.1"/>
    </source>
</evidence>
<dbReference type="Proteomes" id="UP001218218">
    <property type="component" value="Unassembled WGS sequence"/>
</dbReference>
<dbReference type="AlphaFoldDB" id="A0AAD6Z3F3"/>
<comment type="caution">
    <text evidence="2">The sequence shown here is derived from an EMBL/GenBank/DDBJ whole genome shotgun (WGS) entry which is preliminary data.</text>
</comment>
<evidence type="ECO:0000256" key="1">
    <source>
        <dbReference type="SAM" id="MobiDB-lite"/>
    </source>
</evidence>
<protein>
    <submittedName>
        <fullName evidence="2">Uncharacterized protein</fullName>
    </submittedName>
</protein>
<sequence>MNIPDNILPVLRVAQAAAAGNPVPGLDDVVALAEMVLTMKGNEADLPDLIKMLKPLTETDTVGCSENLKQRLDKLKENLEAVTPRFISLGKKSKSKQYGKELQDIKASIASHIQDFTFHNNISIKIIVDQTSTSQENPRSTKKRNLNNKMTGRGYISPKNGATR</sequence>
<keyword evidence="3" id="KW-1185">Reference proteome</keyword>